<evidence type="ECO:0000313" key="3">
    <source>
        <dbReference type="Proteomes" id="UP000566985"/>
    </source>
</evidence>
<evidence type="ECO:0000259" key="1">
    <source>
        <dbReference type="Pfam" id="PF13538"/>
    </source>
</evidence>
<evidence type="ECO:0000313" key="2">
    <source>
        <dbReference type="EMBL" id="NUY98375.1"/>
    </source>
</evidence>
<proteinExistence type="predicted"/>
<dbReference type="CDD" id="cd18809">
    <property type="entry name" value="SF1_C_RecD"/>
    <property type="match status" value="1"/>
</dbReference>
<accession>A0A7Y6NGZ5</accession>
<dbReference type="SUPFAM" id="SSF52540">
    <property type="entry name" value="P-loop containing nucleoside triphosphate hydrolases"/>
    <property type="match status" value="1"/>
</dbReference>
<dbReference type="Gene3D" id="3.40.50.300">
    <property type="entry name" value="P-loop containing nucleotide triphosphate hydrolases"/>
    <property type="match status" value="2"/>
</dbReference>
<organism evidence="2 3">
    <name type="scientific">Pantoea brenneri</name>
    <dbReference type="NCBI Taxonomy" id="472694"/>
    <lineage>
        <taxon>Bacteria</taxon>
        <taxon>Pseudomonadati</taxon>
        <taxon>Pseudomonadota</taxon>
        <taxon>Gammaproteobacteria</taxon>
        <taxon>Enterobacterales</taxon>
        <taxon>Erwiniaceae</taxon>
        <taxon>Pantoea</taxon>
    </lineage>
</organism>
<dbReference type="PANTHER" id="PTHR43788">
    <property type="entry name" value="DNA2/NAM7 HELICASE FAMILY MEMBER"/>
    <property type="match status" value="1"/>
</dbReference>
<dbReference type="Pfam" id="PF13604">
    <property type="entry name" value="AAA_30"/>
    <property type="match status" value="1"/>
</dbReference>
<feature type="domain" description="UvrD-like helicase C-terminal" evidence="1">
    <location>
        <begin position="373"/>
        <end position="421"/>
    </location>
</feature>
<dbReference type="EMBL" id="JABWPM010000025">
    <property type="protein sequence ID" value="NUY98375.1"/>
    <property type="molecule type" value="Genomic_DNA"/>
</dbReference>
<dbReference type="GeneID" id="57347002"/>
<dbReference type="AlphaFoldDB" id="A0A7Y6NGZ5"/>
<name>A0A7Y6NGZ5_9GAMM</name>
<gene>
    <name evidence="2" type="ORF">HU668_18120</name>
</gene>
<dbReference type="InterPro" id="IPR027417">
    <property type="entry name" value="P-loop_NTPase"/>
</dbReference>
<sequence>MSVTLTNDQRNALAKFTAFMLGNKPYMVLSGSAGVGKTFILKHMLEAVKNPNGILALMGGEPIKKVAITATTNKAAEVMQQAMRGVKGIEDVGTIHSFLKLNLKNDFETGQTRLVKSRDFELVRNTLIVIDECSMVDRALLKIIKESTVNCKVMFMGDRCQMASVFEDESEVFSMPDDQVEMAEMEEVVRNRGVPALGAVCRQLREVVKSGRFTPVIPDGQDIVLLSAEEMQFRLNNDFVLQDGLDKRILAFSNNRVQTYNAYIRESRGLPPQYQEHETLICNNVVVSGKNRSTRIEQVVEVRETGEQYMCPQLKALGWDIPVYKLETSAGTLIQPVDFSQVTWALKQLANARQWGTYFNLKQTYADLRMPQAATVYKAQGSTYDTVYIDLGDIGLCNNPAQAARMLYVAYSRAAKKVYLYGELPPRYQGNAA</sequence>
<dbReference type="InterPro" id="IPR050534">
    <property type="entry name" value="Coronavir_polyprotein_1ab"/>
</dbReference>
<comment type="caution">
    <text evidence="2">The sequence shown here is derived from an EMBL/GenBank/DDBJ whole genome shotgun (WGS) entry which is preliminary data.</text>
</comment>
<dbReference type="RefSeq" id="WP_069729526.1">
    <property type="nucleotide sequence ID" value="NZ_JABWPE010000025.1"/>
</dbReference>
<dbReference type="Proteomes" id="UP000566985">
    <property type="component" value="Unassembled WGS sequence"/>
</dbReference>
<dbReference type="InterPro" id="IPR027785">
    <property type="entry name" value="UvrD-like_helicase_C"/>
</dbReference>
<protein>
    <submittedName>
        <fullName evidence="2">AAA family ATPase</fullName>
    </submittedName>
</protein>
<dbReference type="Pfam" id="PF13538">
    <property type="entry name" value="UvrD_C_2"/>
    <property type="match status" value="1"/>
</dbReference>
<reference evidence="2 3" key="1">
    <citation type="submission" date="2020-05" db="EMBL/GenBank/DDBJ databases">
        <title>Whole Genome Sequences of Enterobacteriales Associated with the International Space Station.</title>
        <authorList>
            <person name="Bharadwaj A."/>
            <person name="Daudu R."/>
            <person name="Singh N."/>
            <person name="Wood J."/>
            <person name="Debieu M."/>
            <person name="Mason C."/>
            <person name="Wang C."/>
            <person name="Venkateswaran K."/>
        </authorList>
    </citation>
    <scope>NUCLEOTIDE SEQUENCE [LARGE SCALE GENOMIC DNA]</scope>
    <source>
        <strain evidence="2 3">IF5SW-B1</strain>
    </source>
</reference>